<dbReference type="GO" id="GO:0051286">
    <property type="term" value="C:cell tip"/>
    <property type="evidence" value="ECO:0007669"/>
    <property type="project" value="TreeGrafter"/>
</dbReference>
<keyword evidence="1 2" id="KW-0175">Coiled coil</keyword>
<protein>
    <submittedName>
        <fullName evidence="5">Bud6p</fullName>
    </submittedName>
</protein>
<dbReference type="InterPro" id="IPR022782">
    <property type="entry name" value="AIP3-like_C"/>
</dbReference>
<dbReference type="GO" id="GO:0005737">
    <property type="term" value="C:cytoplasm"/>
    <property type="evidence" value="ECO:0007669"/>
    <property type="project" value="TreeGrafter"/>
</dbReference>
<comment type="caution">
    <text evidence="5">The sequence shown here is derived from an EMBL/GenBank/DDBJ whole genome shotgun (WGS) entry which is preliminary data.</text>
</comment>
<feature type="compositionally biased region" description="Polar residues" evidence="3">
    <location>
        <begin position="309"/>
        <end position="321"/>
    </location>
</feature>
<organism evidence="5 6">
    <name type="scientific">Rhizophagus irregularis (strain DAOM 197198w)</name>
    <name type="common">Glomus intraradices</name>
    <dbReference type="NCBI Taxonomy" id="1432141"/>
    <lineage>
        <taxon>Eukaryota</taxon>
        <taxon>Fungi</taxon>
        <taxon>Fungi incertae sedis</taxon>
        <taxon>Mucoromycota</taxon>
        <taxon>Glomeromycotina</taxon>
        <taxon>Glomeromycetes</taxon>
        <taxon>Glomerales</taxon>
        <taxon>Glomeraceae</taxon>
        <taxon>Rhizophagus</taxon>
    </lineage>
</organism>
<dbReference type="SMART" id="SM00806">
    <property type="entry name" value="AIP3"/>
    <property type="match status" value="1"/>
</dbReference>
<dbReference type="AlphaFoldDB" id="A0A015NH27"/>
<dbReference type="GO" id="GO:0030010">
    <property type="term" value="P:establishment of cell polarity"/>
    <property type="evidence" value="ECO:0007669"/>
    <property type="project" value="TreeGrafter"/>
</dbReference>
<dbReference type="SMR" id="A0A015NH27"/>
<dbReference type="InterPro" id="IPR005613">
    <property type="entry name" value="AIP3_C"/>
</dbReference>
<dbReference type="Gene3D" id="1.20.58.1540">
    <property type="entry name" value="Actin interacting protein 3, C-terminal domain"/>
    <property type="match status" value="1"/>
</dbReference>
<feature type="region of interest" description="Disordered" evidence="3">
    <location>
        <begin position="257"/>
        <end position="331"/>
    </location>
</feature>
<dbReference type="Pfam" id="PF03915">
    <property type="entry name" value="AIP3"/>
    <property type="match status" value="1"/>
</dbReference>
<dbReference type="PANTHER" id="PTHR22741">
    <property type="entry name" value="P140CAP/SNIP-RELATED"/>
    <property type="match status" value="1"/>
</dbReference>
<accession>A0A015NH27</accession>
<dbReference type="InterPro" id="IPR051825">
    <property type="entry name" value="SRCIN1"/>
</dbReference>
<feature type="compositionally biased region" description="Polar residues" evidence="3">
    <location>
        <begin position="54"/>
        <end position="63"/>
    </location>
</feature>
<feature type="compositionally biased region" description="Polar residues" evidence="3">
    <location>
        <begin position="14"/>
        <end position="24"/>
    </location>
</feature>
<dbReference type="GO" id="GO:0005519">
    <property type="term" value="F:cytoskeletal regulatory protein binding"/>
    <property type="evidence" value="ECO:0007669"/>
    <property type="project" value="InterPro"/>
</dbReference>
<feature type="compositionally biased region" description="Low complexity" evidence="3">
    <location>
        <begin position="218"/>
        <end position="231"/>
    </location>
</feature>
<dbReference type="EMBL" id="JEMT01008855">
    <property type="protein sequence ID" value="EXX78668.1"/>
    <property type="molecule type" value="Genomic_DNA"/>
</dbReference>
<evidence type="ECO:0000256" key="3">
    <source>
        <dbReference type="SAM" id="MobiDB-lite"/>
    </source>
</evidence>
<sequence length="808" mass="91894">MAYPNIPQVPFPQPNTRIAQTSTNPPITISPQRRPSSSPTPGREKELSPPPTPQRRSAGNSPMSSIESIVTQLLVTTKLLLEGLTNWSKRRMTDKEVSDIYVKLGNELNTVVHIFRQSGIDMSDLANIPQDLRSCLEKALSEEASPAALEANLPKIRDIIVTLLQGLKAKQASYRQLHGGYDQSPQISIPAPQNMTRSISARSNSTSPKLVTQQSLTPSSNVRRNVSSPSRINAGGSQSSDPMDALKYSDNLERRASKRFSAYTMQRGGHTRARSNLRNQENLKPPSPEPTTPEPTKDYGHEEPEDENNSVSPQPETPLSETQEEKMPREENLNVEVPSINIEESQHRSLTLFLQLNKDAKKVEYDGDISIPALRMLFIEKFQYNPGLDDFPNIYIKDPYTGVLYELENLSEVINNSVLALNIEALDQVKKHLDQSIANLTKEIREIKKTFSENAEFFRRGSLVNSTTPTTPTLPKHSESQFRDLARMVLTNVKSKKEKDEKIEQEKKDSLIVKFASDLRGQFDEVQNLRRDLGVMRQFYNEFQSDTKKMIEDLMTQTTTIKNVSLTKIGSTRTFIDAGKAKLDTRTNNLVNKVDELQDIIDELKADVTARRSKPRETTVQYVKKESAAVAEELASLHEYVKTAKPMWKKRWEEELQMIVDEQKFLNHQEELIEDLDDDNKKLTEVFEHITKVVQLQSNSRPKEFIIKQKEEGFEGLKTVLEEVRGISPDHERRIKALEMAEKQRERDLASRIDEFELELTNFVAQNKLKKTGGAEEAERLRQKKNEETLKQLFKAAENTVTEENNAS</sequence>
<feature type="compositionally biased region" description="Polar residues" evidence="3">
    <location>
        <begin position="183"/>
        <end position="217"/>
    </location>
</feature>
<dbReference type="STRING" id="1432141.A0A015NH27"/>
<feature type="compositionally biased region" description="Low complexity" evidence="3">
    <location>
        <begin position="25"/>
        <end position="41"/>
    </location>
</feature>
<dbReference type="InterPro" id="IPR056279">
    <property type="entry name" value="Aip3p_Bud6_N"/>
</dbReference>
<dbReference type="Pfam" id="PF23153">
    <property type="entry name" value="Aip3p_Bud6_N"/>
    <property type="match status" value="1"/>
</dbReference>
<evidence type="ECO:0000256" key="1">
    <source>
        <dbReference type="ARBA" id="ARBA00023054"/>
    </source>
</evidence>
<reference evidence="5 6" key="1">
    <citation type="submission" date="2014-02" db="EMBL/GenBank/DDBJ databases">
        <title>Single nucleus genome sequencing reveals high similarity among nuclei of an endomycorrhizal fungus.</title>
        <authorList>
            <person name="Lin K."/>
            <person name="Geurts R."/>
            <person name="Zhang Z."/>
            <person name="Limpens E."/>
            <person name="Saunders D.G."/>
            <person name="Mu D."/>
            <person name="Pang E."/>
            <person name="Cao H."/>
            <person name="Cha H."/>
            <person name="Lin T."/>
            <person name="Zhou Q."/>
            <person name="Shang Y."/>
            <person name="Li Y."/>
            <person name="Ivanov S."/>
            <person name="Sharma T."/>
            <person name="Velzen R.V."/>
            <person name="Ruijter N.D."/>
            <person name="Aanen D.K."/>
            <person name="Win J."/>
            <person name="Kamoun S."/>
            <person name="Bisseling T."/>
            <person name="Huang S."/>
        </authorList>
    </citation>
    <scope>NUCLEOTIDE SEQUENCE [LARGE SCALE GENOMIC DNA]</scope>
    <source>
        <strain evidence="6">DAOM197198w</strain>
    </source>
</reference>
<feature type="region of interest" description="Disordered" evidence="3">
    <location>
        <begin position="181"/>
        <end position="245"/>
    </location>
</feature>
<evidence type="ECO:0000313" key="5">
    <source>
        <dbReference type="EMBL" id="EXX78668.1"/>
    </source>
</evidence>
<evidence type="ECO:0000313" key="6">
    <source>
        <dbReference type="Proteomes" id="UP000022910"/>
    </source>
</evidence>
<feature type="region of interest" description="Disordered" evidence="3">
    <location>
        <begin position="1"/>
        <end position="63"/>
    </location>
</feature>
<name>A0A015NH27_RHIIW</name>
<dbReference type="Proteomes" id="UP000022910">
    <property type="component" value="Unassembled WGS sequence"/>
</dbReference>
<dbReference type="OrthoDB" id="783096at2759"/>
<feature type="domain" description="Actin interacting protein 3 C-terminal" evidence="4">
    <location>
        <begin position="353"/>
        <end position="787"/>
    </location>
</feature>
<gene>
    <name evidence="5" type="ORF">RirG_013090</name>
</gene>
<evidence type="ECO:0000256" key="2">
    <source>
        <dbReference type="SAM" id="Coils"/>
    </source>
</evidence>
<proteinExistence type="predicted"/>
<keyword evidence="6" id="KW-1185">Reference proteome</keyword>
<evidence type="ECO:0000259" key="4">
    <source>
        <dbReference type="SMART" id="SM00806"/>
    </source>
</evidence>
<feature type="coiled-coil region" evidence="2">
    <location>
        <begin position="423"/>
        <end position="450"/>
    </location>
</feature>
<dbReference type="PANTHER" id="PTHR22741:SF10">
    <property type="entry name" value="COILED-COIL DOMAIN-CONTAINING PROTEIN CG32809"/>
    <property type="match status" value="1"/>
</dbReference>
<dbReference type="OMA" id="WSRKQAS"/>